<dbReference type="InterPro" id="IPR039374">
    <property type="entry name" value="SIP_fam"/>
</dbReference>
<dbReference type="CDD" id="cd06193">
    <property type="entry name" value="siderophore_interacting"/>
    <property type="match status" value="1"/>
</dbReference>
<organism evidence="3">
    <name type="scientific">Xenorhabdus szentirmaii</name>
    <dbReference type="NCBI Taxonomy" id="290112"/>
    <lineage>
        <taxon>Bacteria</taxon>
        <taxon>Pseudomonadati</taxon>
        <taxon>Pseudomonadota</taxon>
        <taxon>Gammaproteobacteria</taxon>
        <taxon>Enterobacterales</taxon>
        <taxon>Morganellaceae</taxon>
        <taxon>Xenorhabdus</taxon>
    </lineage>
</organism>
<dbReference type="InterPro" id="IPR017927">
    <property type="entry name" value="FAD-bd_FR_type"/>
</dbReference>
<evidence type="ECO:0000259" key="2">
    <source>
        <dbReference type="PROSITE" id="PS51384"/>
    </source>
</evidence>
<dbReference type="Proteomes" id="UP001193920">
    <property type="component" value="Unassembled WGS sequence"/>
</dbReference>
<reference evidence="3" key="1">
    <citation type="submission" date="2020-09" db="EMBL/GenBank/DDBJ databases">
        <authorList>
            <person name="Palma L."/>
            <person name="Caballero P."/>
            <person name="Berry C."/>
            <person name="Del Valle E."/>
        </authorList>
    </citation>
    <scope>NUCLEOTIDE SEQUENCE</scope>
    <source>
        <strain evidence="3">M</strain>
    </source>
</reference>
<dbReference type="PANTHER" id="PTHR30157">
    <property type="entry name" value="FERRIC REDUCTASE, NADPH-DEPENDENT"/>
    <property type="match status" value="1"/>
</dbReference>
<dbReference type="AlphaFoldDB" id="A0AAW3YX54"/>
<dbReference type="PROSITE" id="PS51384">
    <property type="entry name" value="FAD_FR"/>
    <property type="match status" value="1"/>
</dbReference>
<dbReference type="Pfam" id="PF08021">
    <property type="entry name" value="FAD_binding_9"/>
    <property type="match status" value="1"/>
</dbReference>
<name>A0AAW3YX54_9GAMM</name>
<dbReference type="PANTHER" id="PTHR30157:SF0">
    <property type="entry name" value="NADPH-DEPENDENT FERRIC-CHELATE REDUCTASE"/>
    <property type="match status" value="1"/>
</dbReference>
<dbReference type="InterPro" id="IPR007037">
    <property type="entry name" value="SIP_rossman_dom"/>
</dbReference>
<dbReference type="RefSeq" id="WP_323860087.1">
    <property type="nucleotide sequence ID" value="NZ_JACXBF010000448.1"/>
</dbReference>
<evidence type="ECO:0000313" key="3">
    <source>
        <dbReference type="EMBL" id="MBD2802077.1"/>
    </source>
</evidence>
<dbReference type="InterPro" id="IPR013113">
    <property type="entry name" value="SIP_FAD-bd"/>
</dbReference>
<sequence length="312" mass="36015">MSSTYGVFDLYLKERIVVSPSILRCVFQGNDVDQMQRYAPDQRIKLLLPQPDSVKLNFGDENDWYRGYQSIPKEQRPLMRTYTIRELRTEKKEMDVEFVLHDHHSPVSNWLSQVQSGDLLQVVAPRREQQNGMEGSGKKGNGIEGCEWKPSPQVRQSLLIADETALPAALGILEQLAEDDAPPYVQAFFEVPVTEDCVNLDHFTFADIFWLPRDGQEKYEHGERLVEAVRQHVVIPESANIQMQSTIEEASSEDKLWERAENENNPNSFYAWVAAESSTVKKLRHYLILERHLDRSTINFMAYWSKSSPRGR</sequence>
<dbReference type="GO" id="GO:0016491">
    <property type="term" value="F:oxidoreductase activity"/>
    <property type="evidence" value="ECO:0007669"/>
    <property type="project" value="InterPro"/>
</dbReference>
<gene>
    <name evidence="3" type="ORF">ID854_16945</name>
</gene>
<accession>A0AAW3YX54</accession>
<dbReference type="InterPro" id="IPR017938">
    <property type="entry name" value="Riboflavin_synthase-like_b-brl"/>
</dbReference>
<dbReference type="Gene3D" id="3.40.50.80">
    <property type="entry name" value="Nucleotide-binding domain of ferredoxin-NADP reductase (FNR) module"/>
    <property type="match status" value="1"/>
</dbReference>
<dbReference type="Pfam" id="PF04954">
    <property type="entry name" value="SIP"/>
    <property type="match status" value="1"/>
</dbReference>
<protein>
    <submittedName>
        <fullName evidence="3">Siderophore-interacting protein</fullName>
    </submittedName>
</protein>
<proteinExistence type="inferred from homology"/>
<feature type="domain" description="FAD-binding FR-type" evidence="2">
    <location>
        <begin position="5"/>
        <end position="132"/>
    </location>
</feature>
<dbReference type="SUPFAM" id="SSF63380">
    <property type="entry name" value="Riboflavin synthase domain-like"/>
    <property type="match status" value="1"/>
</dbReference>
<comment type="similarity">
    <text evidence="1">Belongs to the SIP oxidoreductase family.</text>
</comment>
<reference evidence="3" key="2">
    <citation type="journal article" date="2024" name="Toxins">
        <title>Genome Sequence Analysis of Native Xenorhabdus Strains Isolated from Entomopathogenic Nematodes in Argentina.</title>
        <authorList>
            <person name="Palma L."/>
            <person name="Frizzo L."/>
            <person name="Kaiser S."/>
            <person name="Berry C."/>
            <person name="Caballero P."/>
            <person name="Bode H.B."/>
            <person name="Del Valle E.E."/>
        </authorList>
    </citation>
    <scope>NUCLEOTIDE SEQUENCE</scope>
    <source>
        <strain evidence="3">M</strain>
    </source>
</reference>
<dbReference type="EMBL" id="JACXBF010000448">
    <property type="protein sequence ID" value="MBD2802077.1"/>
    <property type="molecule type" value="Genomic_DNA"/>
</dbReference>
<dbReference type="InterPro" id="IPR039261">
    <property type="entry name" value="FNR_nucleotide-bd"/>
</dbReference>
<comment type="caution">
    <text evidence="3">The sequence shown here is derived from an EMBL/GenBank/DDBJ whole genome shotgun (WGS) entry which is preliminary data.</text>
</comment>
<evidence type="ECO:0000256" key="1">
    <source>
        <dbReference type="ARBA" id="ARBA00035644"/>
    </source>
</evidence>
<dbReference type="Gene3D" id="2.40.30.10">
    <property type="entry name" value="Translation factors"/>
    <property type="match status" value="1"/>
</dbReference>